<name>E6WS24_PSEUU</name>
<dbReference type="Proteomes" id="UP000008632">
    <property type="component" value="Chromosome"/>
</dbReference>
<dbReference type="HOGENOM" id="CLU_1085329_0_0_6"/>
<dbReference type="KEGG" id="psu:Psesu_1123"/>
<organism evidence="1 2">
    <name type="scientific">Pseudoxanthomonas suwonensis (strain 11-1)</name>
    <dbReference type="NCBI Taxonomy" id="743721"/>
    <lineage>
        <taxon>Bacteria</taxon>
        <taxon>Pseudomonadati</taxon>
        <taxon>Pseudomonadota</taxon>
        <taxon>Gammaproteobacteria</taxon>
        <taxon>Lysobacterales</taxon>
        <taxon>Lysobacteraceae</taxon>
        <taxon>Pseudoxanthomonas</taxon>
    </lineage>
</organism>
<evidence type="ECO:0000313" key="2">
    <source>
        <dbReference type="Proteomes" id="UP000008632"/>
    </source>
</evidence>
<proteinExistence type="predicted"/>
<evidence type="ECO:0000313" key="1">
    <source>
        <dbReference type="EMBL" id="ADV26973.1"/>
    </source>
</evidence>
<dbReference type="AlphaFoldDB" id="E6WS24"/>
<sequence>MGRRRTKNLDLPRRVTRDPRTGALRYKRPDNGSTIYLSTLAEEVALRLAELLNEAFGPVAPRGGKYIYRQSFMSYPWGKADPELLRIVAVRMPDLLPMQRRLSEQEQIRHSWAYTPPPAQALRTGLRPARPEAGWIRPLYLAAKKNAAARGLPFELQIEDVEQMVKSSGGRCAVTGIALSVDRGTLPPGRKMRRPWAPSIDRIDSALGYTRENCRIVCCAANYAMSQWGEDVLVEMAKAIARKRIARLDKVATRLQ</sequence>
<dbReference type="EMBL" id="CP002446">
    <property type="protein sequence ID" value="ADV26973.1"/>
    <property type="molecule type" value="Genomic_DNA"/>
</dbReference>
<dbReference type="STRING" id="743721.Psesu_1123"/>
<dbReference type="eggNOG" id="ENOG5033MW8">
    <property type="taxonomic scope" value="Bacteria"/>
</dbReference>
<dbReference type="RefSeq" id="WP_013534802.1">
    <property type="nucleotide sequence ID" value="NC_014924.1"/>
</dbReference>
<reference evidence="1 2" key="1">
    <citation type="submission" date="2011-01" db="EMBL/GenBank/DDBJ databases">
        <title>Complete sequence of Pseudoxanthomonas suwonensis 11-1.</title>
        <authorList>
            <consortium name="US DOE Joint Genome Institute"/>
            <person name="Lucas S."/>
            <person name="Copeland A."/>
            <person name="Lapidus A."/>
            <person name="Cheng J.-F."/>
            <person name="Goodwin L."/>
            <person name="Pitluck S."/>
            <person name="Teshima H."/>
            <person name="Detter J.C."/>
            <person name="Han C."/>
            <person name="Tapia R."/>
            <person name="Land M."/>
            <person name="Hauser L."/>
            <person name="Kyrpides N."/>
            <person name="Ivanova N."/>
            <person name="Ovchinnikova G."/>
            <person name="Siebers A.K."/>
            <person name="Allgaier M."/>
            <person name="Thelen M.P."/>
            <person name="Hugenholtz P."/>
            <person name="Gladden J."/>
            <person name="Woyke T."/>
        </authorList>
    </citation>
    <scope>NUCLEOTIDE SEQUENCE [LARGE SCALE GENOMIC DNA]</scope>
    <source>
        <strain evidence="2">11-1</strain>
    </source>
</reference>
<protein>
    <submittedName>
        <fullName evidence="1">Uncharacterized protein</fullName>
    </submittedName>
</protein>
<keyword evidence="2" id="KW-1185">Reference proteome</keyword>
<dbReference type="Gene3D" id="3.30.40.220">
    <property type="match status" value="1"/>
</dbReference>
<dbReference type="OrthoDB" id="7069381at2"/>
<gene>
    <name evidence="1" type="ordered locus">Psesu_1123</name>
</gene>
<accession>E6WS24</accession>